<comment type="caution">
    <text evidence="3">The sequence shown here is derived from an EMBL/GenBank/DDBJ whole genome shotgun (WGS) entry which is preliminary data.</text>
</comment>
<evidence type="ECO:0000256" key="1">
    <source>
        <dbReference type="ARBA" id="ARBA00004123"/>
    </source>
</evidence>
<dbReference type="Proteomes" id="UP000494106">
    <property type="component" value="Unassembled WGS sequence"/>
</dbReference>
<dbReference type="InterPro" id="IPR007889">
    <property type="entry name" value="HTH_Psq"/>
</dbReference>
<dbReference type="GO" id="GO:0003677">
    <property type="term" value="F:DNA binding"/>
    <property type="evidence" value="ECO:0007669"/>
    <property type="project" value="InterPro"/>
</dbReference>
<evidence type="ECO:0000313" key="3">
    <source>
        <dbReference type="EMBL" id="CAB3235383.1"/>
    </source>
</evidence>
<evidence type="ECO:0000313" key="4">
    <source>
        <dbReference type="Proteomes" id="UP000494106"/>
    </source>
</evidence>
<sequence>MLRDQQIEKAIKAINKGMTLRLAALTYNIPRTTLIYRVKQGLSGPQTLLTTEEETELANWIQFCTSDGCYWSKKDMITNIGEYLRNKDKGNLFKDGVPGERWYHLFLKRHPELKKCMIIRKEYERKSNKNLL</sequence>
<keyword evidence="4" id="KW-1185">Reference proteome</keyword>
<name>A0A8S0ZUC5_ARCPL</name>
<proteinExistence type="predicted"/>
<dbReference type="OrthoDB" id="4327074at2759"/>
<accession>A0A8S0ZUC5</accession>
<dbReference type="GO" id="GO:0005634">
    <property type="term" value="C:nucleus"/>
    <property type="evidence" value="ECO:0007669"/>
    <property type="project" value="UniProtKB-SubCell"/>
</dbReference>
<dbReference type="EMBL" id="CADEBC010000485">
    <property type="protein sequence ID" value="CAB3235383.1"/>
    <property type="molecule type" value="Genomic_DNA"/>
</dbReference>
<evidence type="ECO:0000259" key="2">
    <source>
        <dbReference type="Pfam" id="PF05225"/>
    </source>
</evidence>
<dbReference type="AlphaFoldDB" id="A0A8S0ZUC5"/>
<organism evidence="3 4">
    <name type="scientific">Arctia plantaginis</name>
    <name type="common">Wood tiger moth</name>
    <name type="synonym">Phalaena plantaginis</name>
    <dbReference type="NCBI Taxonomy" id="874455"/>
    <lineage>
        <taxon>Eukaryota</taxon>
        <taxon>Metazoa</taxon>
        <taxon>Ecdysozoa</taxon>
        <taxon>Arthropoda</taxon>
        <taxon>Hexapoda</taxon>
        <taxon>Insecta</taxon>
        <taxon>Pterygota</taxon>
        <taxon>Neoptera</taxon>
        <taxon>Endopterygota</taxon>
        <taxon>Lepidoptera</taxon>
        <taxon>Glossata</taxon>
        <taxon>Ditrysia</taxon>
        <taxon>Noctuoidea</taxon>
        <taxon>Erebidae</taxon>
        <taxon>Arctiinae</taxon>
        <taxon>Arctia</taxon>
    </lineage>
</organism>
<gene>
    <name evidence="3" type="ORF">APLA_LOCUS6070</name>
</gene>
<dbReference type="Gene3D" id="1.10.10.60">
    <property type="entry name" value="Homeodomain-like"/>
    <property type="match status" value="1"/>
</dbReference>
<protein>
    <recommendedName>
        <fullName evidence="2">HTH psq-type domain-containing protein</fullName>
    </recommendedName>
</protein>
<feature type="domain" description="HTH psq-type" evidence="2">
    <location>
        <begin position="6"/>
        <end position="41"/>
    </location>
</feature>
<reference evidence="3 4" key="1">
    <citation type="submission" date="2020-04" db="EMBL/GenBank/DDBJ databases">
        <authorList>
            <person name="Wallbank WR R."/>
            <person name="Pardo Diaz C."/>
            <person name="Kozak K."/>
            <person name="Martin S."/>
            <person name="Jiggins C."/>
            <person name="Moest M."/>
            <person name="Warren A I."/>
            <person name="Byers J.R.P. K."/>
            <person name="Montejo-Kovacevich G."/>
            <person name="Yen C E."/>
        </authorList>
    </citation>
    <scope>NUCLEOTIDE SEQUENCE [LARGE SCALE GENOMIC DNA]</scope>
</reference>
<dbReference type="InterPro" id="IPR009057">
    <property type="entry name" value="Homeodomain-like_sf"/>
</dbReference>
<dbReference type="SUPFAM" id="SSF46689">
    <property type="entry name" value="Homeodomain-like"/>
    <property type="match status" value="1"/>
</dbReference>
<comment type="subcellular location">
    <subcellularLocation>
        <location evidence="1">Nucleus</location>
    </subcellularLocation>
</comment>
<dbReference type="Pfam" id="PF05225">
    <property type="entry name" value="HTH_psq"/>
    <property type="match status" value="1"/>
</dbReference>